<dbReference type="KEGG" id="bgoe:IFJ75_13425"/>
<dbReference type="AlphaFoldDB" id="A0A975BYP6"/>
<evidence type="ECO:0000313" key="1">
    <source>
        <dbReference type="EMBL" id="QTC90273.1"/>
    </source>
</evidence>
<protein>
    <recommendedName>
        <fullName evidence="3">DUF1508 domain-containing protein</fullName>
    </recommendedName>
</protein>
<organism evidence="1 2">
    <name type="scientific">Brevundimonas goettingensis</name>
    <dbReference type="NCBI Taxonomy" id="2774190"/>
    <lineage>
        <taxon>Bacteria</taxon>
        <taxon>Pseudomonadati</taxon>
        <taxon>Pseudomonadota</taxon>
        <taxon>Alphaproteobacteria</taxon>
        <taxon>Caulobacterales</taxon>
        <taxon>Caulobacteraceae</taxon>
        <taxon>Brevundimonas</taxon>
    </lineage>
</organism>
<keyword evidence="2" id="KW-1185">Reference proteome</keyword>
<dbReference type="RefSeq" id="WP_207868695.1">
    <property type="nucleotide sequence ID" value="NZ_CP062222.1"/>
</dbReference>
<sequence length="63" mass="6515">MTETGCNWSITAADGGWAWRLTDRESGQILIADVAPTRALAAALVVRAIARGMTTGAARSLAA</sequence>
<gene>
    <name evidence="1" type="ORF">IFJ75_13425</name>
</gene>
<evidence type="ECO:0008006" key="3">
    <source>
        <dbReference type="Google" id="ProtNLM"/>
    </source>
</evidence>
<proteinExistence type="predicted"/>
<dbReference type="EMBL" id="CP062222">
    <property type="protein sequence ID" value="QTC90273.1"/>
    <property type="molecule type" value="Genomic_DNA"/>
</dbReference>
<reference evidence="1" key="1">
    <citation type="submission" date="2020-09" db="EMBL/GenBank/DDBJ databases">
        <title>Brevundimonas sp. LVF2 isolated from a puddle in Goettingen, Germany.</title>
        <authorList>
            <person name="Friedrich I."/>
            <person name="Klassen A."/>
            <person name="Hannes N."/>
            <person name="Schneider D."/>
            <person name="Hertel R."/>
            <person name="Daniel R."/>
        </authorList>
    </citation>
    <scope>NUCLEOTIDE SEQUENCE</scope>
    <source>
        <strain evidence="1">LVF2</strain>
    </source>
</reference>
<dbReference type="Proteomes" id="UP000663918">
    <property type="component" value="Chromosome"/>
</dbReference>
<evidence type="ECO:0000313" key="2">
    <source>
        <dbReference type="Proteomes" id="UP000663918"/>
    </source>
</evidence>
<name>A0A975BYP6_9CAUL</name>
<accession>A0A975BYP6</accession>